<protein>
    <recommendedName>
        <fullName evidence="4">ELYS-like domain-containing protein</fullName>
    </recommendedName>
</protein>
<feature type="region of interest" description="Disordered" evidence="3">
    <location>
        <begin position="745"/>
        <end position="799"/>
    </location>
</feature>
<dbReference type="InterPro" id="IPR025151">
    <property type="entry name" value="ELYS_dom"/>
</dbReference>
<keyword evidence="6" id="KW-1185">Reference proteome</keyword>
<dbReference type="AlphaFoldDB" id="B8AR45"/>
<evidence type="ECO:0000256" key="2">
    <source>
        <dbReference type="ARBA" id="ARBA00023242"/>
    </source>
</evidence>
<dbReference type="GO" id="GO:0016567">
    <property type="term" value="P:protein ubiquitination"/>
    <property type="evidence" value="ECO:0007669"/>
    <property type="project" value="InterPro"/>
</dbReference>
<gene>
    <name evidence="5" type="ORF">OsI_13432</name>
</gene>
<evidence type="ECO:0000313" key="6">
    <source>
        <dbReference type="Proteomes" id="UP000007015"/>
    </source>
</evidence>
<organism evidence="5 6">
    <name type="scientific">Oryza sativa subsp. indica</name>
    <name type="common">Rice</name>
    <dbReference type="NCBI Taxonomy" id="39946"/>
    <lineage>
        <taxon>Eukaryota</taxon>
        <taxon>Viridiplantae</taxon>
        <taxon>Streptophyta</taxon>
        <taxon>Embryophyta</taxon>
        <taxon>Tracheophyta</taxon>
        <taxon>Spermatophyta</taxon>
        <taxon>Magnoliopsida</taxon>
        <taxon>Liliopsida</taxon>
        <taxon>Poales</taxon>
        <taxon>Poaceae</taxon>
        <taxon>BOP clade</taxon>
        <taxon>Oryzoideae</taxon>
        <taxon>Oryzeae</taxon>
        <taxon>Oryzinae</taxon>
        <taxon>Oryza</taxon>
        <taxon>Oryza sativa</taxon>
    </lineage>
</organism>
<dbReference type="PANTHER" id="PTHR47358">
    <property type="entry name" value="E3 UBIQUITIN-PROTEIN LIGASE HOS1"/>
    <property type="match status" value="1"/>
</dbReference>
<evidence type="ECO:0000256" key="3">
    <source>
        <dbReference type="SAM" id="MobiDB-lite"/>
    </source>
</evidence>
<evidence type="ECO:0000313" key="5">
    <source>
        <dbReference type="EMBL" id="EEC76142.1"/>
    </source>
</evidence>
<dbReference type="Gramene" id="BGIOSGA009846-TA">
    <property type="protein sequence ID" value="BGIOSGA009846-PA"/>
    <property type="gene ID" value="BGIOSGA009846"/>
</dbReference>
<dbReference type="Proteomes" id="UP000007015">
    <property type="component" value="Chromosome 3"/>
</dbReference>
<dbReference type="STRING" id="39946.B8AR45"/>
<dbReference type="PANTHER" id="PTHR47358:SF2">
    <property type="entry name" value="E3 UBIQUITIN-PROTEIN LIGASE HOS1"/>
    <property type="match status" value="1"/>
</dbReference>
<dbReference type="EMBL" id="CM000128">
    <property type="protein sequence ID" value="EEC76142.1"/>
    <property type="molecule type" value="Genomic_DNA"/>
</dbReference>
<keyword evidence="2" id="KW-0539">Nucleus</keyword>
<name>B8AR45_ORYSI</name>
<evidence type="ECO:0000256" key="1">
    <source>
        <dbReference type="ARBA" id="ARBA00004123"/>
    </source>
</evidence>
<feature type="domain" description="ELYS-like" evidence="4">
    <location>
        <begin position="284"/>
        <end position="435"/>
    </location>
</feature>
<sequence length="799" mass="89643">MEQNALEQLASIDLIELCKEARIEHCRATRDLSSCGRYVQHVLNSCGHASLCAECSQRCDVCPICRSPIPDTGNRVRLRLYYKCLEAGLISKQHDERFQEKEDHSDPVNLDKFAVQLAGISSVVEVMITSFSEAVSAHVNDLHQLMEGTLKAKQHLEAMMWCIRHKFLEDIPSRHTNLASWSSDVIKRKADAKERKWPEFSDKSSAYNEANQGILFIEQALQNLGIQESNSGSEEGVEIVCLQSEQSSSMFCSTIDQFSVDKYPFKDLREAVDVLFLHGSSDMEACSLLPKISCKETHPKIAQVLLERHKPDVALVVLKCTGRDTFSSAANIEKDDTESLSEAVTAVRVRIEYGHLTEAFMYHRSYCSKVKEQRSADMSHVEDANSYKSSWMYHVEVMMTEFCNICIERNFVDRMIDLPWDSEEGKHLHKSLLDCAREMPMEPCGSLLVVFYLQRCRYLEAYEVDRSLQSFEQNALETASEEKASKIRTIAQWRQSLVTKCIEMLPEAEREDMRTIGSAERNQFAVQTMQNSSPANHMVKSPNPVIAFSLSATPIPQKKSSPFQSRNINVLNDSVGLNSSARSEFGRKVPSILQCRPVPLSSPISNVRSTAGDLFPSMGQNGEGPYLKGTKELSFTKGESGFKKGTRPAGYDSLPMYFNMGSVDTPMKEYRSSLLKTEVNKTTPFQVKDSVGKGEFDFGSRAEKPFILSGTGAGQNGHSKISDNAGFHEVHIQKTKVPPKENVLSFGKKSSVDEAPPGKGVSRWRSDESSEDEDDKRTSGYMESGASLATRRRARFSRR</sequence>
<feature type="compositionally biased region" description="Basic residues" evidence="3">
    <location>
        <begin position="790"/>
        <end position="799"/>
    </location>
</feature>
<proteinExistence type="predicted"/>
<accession>B8AR45</accession>
<comment type="subcellular location">
    <subcellularLocation>
        <location evidence="1">Nucleus</location>
    </subcellularLocation>
</comment>
<dbReference type="HOGENOM" id="CLU_013617_0_0_1"/>
<dbReference type="GO" id="GO:0004842">
    <property type="term" value="F:ubiquitin-protein transferase activity"/>
    <property type="evidence" value="ECO:0007669"/>
    <property type="project" value="InterPro"/>
</dbReference>
<reference evidence="5 6" key="1">
    <citation type="journal article" date="2005" name="PLoS Biol.">
        <title>The genomes of Oryza sativa: a history of duplications.</title>
        <authorList>
            <person name="Yu J."/>
            <person name="Wang J."/>
            <person name="Lin W."/>
            <person name="Li S."/>
            <person name="Li H."/>
            <person name="Zhou J."/>
            <person name="Ni P."/>
            <person name="Dong W."/>
            <person name="Hu S."/>
            <person name="Zeng C."/>
            <person name="Zhang J."/>
            <person name="Zhang Y."/>
            <person name="Li R."/>
            <person name="Xu Z."/>
            <person name="Li S."/>
            <person name="Li X."/>
            <person name="Zheng H."/>
            <person name="Cong L."/>
            <person name="Lin L."/>
            <person name="Yin J."/>
            <person name="Geng J."/>
            <person name="Li G."/>
            <person name="Shi J."/>
            <person name="Liu J."/>
            <person name="Lv H."/>
            <person name="Li J."/>
            <person name="Wang J."/>
            <person name="Deng Y."/>
            <person name="Ran L."/>
            <person name="Shi X."/>
            <person name="Wang X."/>
            <person name="Wu Q."/>
            <person name="Li C."/>
            <person name="Ren X."/>
            <person name="Wang J."/>
            <person name="Wang X."/>
            <person name="Li D."/>
            <person name="Liu D."/>
            <person name="Zhang X."/>
            <person name="Ji Z."/>
            <person name="Zhao W."/>
            <person name="Sun Y."/>
            <person name="Zhang Z."/>
            <person name="Bao J."/>
            <person name="Han Y."/>
            <person name="Dong L."/>
            <person name="Ji J."/>
            <person name="Chen P."/>
            <person name="Wu S."/>
            <person name="Liu J."/>
            <person name="Xiao Y."/>
            <person name="Bu D."/>
            <person name="Tan J."/>
            <person name="Yang L."/>
            <person name="Ye C."/>
            <person name="Zhang J."/>
            <person name="Xu J."/>
            <person name="Zhou Y."/>
            <person name="Yu Y."/>
            <person name="Zhang B."/>
            <person name="Zhuang S."/>
            <person name="Wei H."/>
            <person name="Liu B."/>
            <person name="Lei M."/>
            <person name="Yu H."/>
            <person name="Li Y."/>
            <person name="Xu H."/>
            <person name="Wei S."/>
            <person name="He X."/>
            <person name="Fang L."/>
            <person name="Zhang Z."/>
            <person name="Zhang Y."/>
            <person name="Huang X."/>
            <person name="Su Z."/>
            <person name="Tong W."/>
            <person name="Li J."/>
            <person name="Tong Z."/>
            <person name="Li S."/>
            <person name="Ye J."/>
            <person name="Wang L."/>
            <person name="Fang L."/>
            <person name="Lei T."/>
            <person name="Chen C."/>
            <person name="Chen H."/>
            <person name="Xu Z."/>
            <person name="Li H."/>
            <person name="Huang H."/>
            <person name="Zhang F."/>
            <person name="Xu H."/>
            <person name="Li N."/>
            <person name="Zhao C."/>
            <person name="Li S."/>
            <person name="Dong L."/>
            <person name="Huang Y."/>
            <person name="Li L."/>
            <person name="Xi Y."/>
            <person name="Qi Q."/>
            <person name="Li W."/>
            <person name="Zhang B."/>
            <person name="Hu W."/>
            <person name="Zhang Y."/>
            <person name="Tian X."/>
            <person name="Jiao Y."/>
            <person name="Liang X."/>
            <person name="Jin J."/>
            <person name="Gao L."/>
            <person name="Zheng W."/>
            <person name="Hao B."/>
            <person name="Liu S."/>
            <person name="Wang W."/>
            <person name="Yuan L."/>
            <person name="Cao M."/>
            <person name="McDermott J."/>
            <person name="Samudrala R."/>
            <person name="Wang J."/>
            <person name="Wong G.K."/>
            <person name="Yang H."/>
        </authorList>
    </citation>
    <scope>NUCLEOTIDE SEQUENCE [LARGE SCALE GENOMIC DNA]</scope>
    <source>
        <strain evidence="6">cv. 93-11</strain>
    </source>
</reference>
<dbReference type="InterPro" id="IPR044718">
    <property type="entry name" value="HOS1"/>
</dbReference>
<dbReference type="Pfam" id="PF13934">
    <property type="entry name" value="ELYS"/>
    <property type="match status" value="1"/>
</dbReference>
<dbReference type="InterPro" id="IPR013083">
    <property type="entry name" value="Znf_RING/FYVE/PHD"/>
</dbReference>
<dbReference type="OMA" id="HLEAMMW"/>
<dbReference type="GO" id="GO:0005634">
    <property type="term" value="C:nucleus"/>
    <property type="evidence" value="ECO:0007669"/>
    <property type="project" value="UniProtKB-SubCell"/>
</dbReference>
<dbReference type="Gene3D" id="3.30.40.10">
    <property type="entry name" value="Zinc/RING finger domain, C3HC4 (zinc finger)"/>
    <property type="match status" value="1"/>
</dbReference>
<evidence type="ECO:0000259" key="4">
    <source>
        <dbReference type="Pfam" id="PF13934"/>
    </source>
</evidence>